<accession>A0A238WX77</accession>
<keyword evidence="2" id="KW-0732">Signal</keyword>
<feature type="chain" id="PRO_5011239338" evidence="2">
    <location>
        <begin position="24"/>
        <end position="92"/>
    </location>
</feature>
<dbReference type="RefSeq" id="WP_045688232.1">
    <property type="nucleotide sequence ID" value="NZ_FZNS01000003.1"/>
</dbReference>
<proteinExistence type="predicted"/>
<feature type="compositionally biased region" description="Basic residues" evidence="1">
    <location>
        <begin position="69"/>
        <end position="78"/>
    </location>
</feature>
<feature type="region of interest" description="Disordered" evidence="1">
    <location>
        <begin position="69"/>
        <end position="92"/>
    </location>
</feature>
<gene>
    <name evidence="3" type="ORF">SAMN06269173_103220</name>
</gene>
<evidence type="ECO:0000256" key="2">
    <source>
        <dbReference type="SAM" id="SignalP"/>
    </source>
</evidence>
<protein>
    <submittedName>
        <fullName evidence="3">Uncharacterized protein</fullName>
    </submittedName>
</protein>
<reference evidence="4" key="1">
    <citation type="submission" date="2017-06" db="EMBL/GenBank/DDBJ databases">
        <authorList>
            <person name="Varghese N."/>
            <person name="Submissions S."/>
        </authorList>
    </citation>
    <scope>NUCLEOTIDE SEQUENCE [LARGE SCALE GENOMIC DNA]</scope>
    <source>
        <strain evidence="4">DSM 28041</strain>
    </source>
</reference>
<dbReference type="Proteomes" id="UP000198310">
    <property type="component" value="Unassembled WGS sequence"/>
</dbReference>
<dbReference type="EMBL" id="FZNS01000003">
    <property type="protein sequence ID" value="SNR51088.1"/>
    <property type="molecule type" value="Genomic_DNA"/>
</dbReference>
<organism evidence="3 4">
    <name type="scientific">Hymenobacter mucosus</name>
    <dbReference type="NCBI Taxonomy" id="1411120"/>
    <lineage>
        <taxon>Bacteria</taxon>
        <taxon>Pseudomonadati</taxon>
        <taxon>Bacteroidota</taxon>
        <taxon>Cytophagia</taxon>
        <taxon>Cytophagales</taxon>
        <taxon>Hymenobacteraceae</taxon>
        <taxon>Hymenobacter</taxon>
    </lineage>
</organism>
<dbReference type="AlphaFoldDB" id="A0A238WX77"/>
<evidence type="ECO:0000313" key="4">
    <source>
        <dbReference type="Proteomes" id="UP000198310"/>
    </source>
</evidence>
<name>A0A238WX77_9BACT</name>
<evidence type="ECO:0000256" key="1">
    <source>
        <dbReference type="SAM" id="MobiDB-lite"/>
    </source>
</evidence>
<evidence type="ECO:0000313" key="3">
    <source>
        <dbReference type="EMBL" id="SNR51088.1"/>
    </source>
</evidence>
<keyword evidence="4" id="KW-1185">Reference proteome</keyword>
<feature type="signal peptide" evidence="2">
    <location>
        <begin position="1"/>
        <end position="23"/>
    </location>
</feature>
<sequence length="92" mass="10457">MSKTLLILFCFLLFLAEVPTAVAESGSTSAPAETALNFRVPRPNFKKYRGNSRHKPHKLGPLKRWRLRRKAASKRRNRTTPSIKVGTPVRTK</sequence>